<sequence length="96" mass="11468">MSKHKSCVKSYSSHETVKPPNPLSEYLAQENNRFAELYIYFDGLCIDDVKYLKPHDLISIVPYDRYRHRLLMTIFVRRYLFRECDVTSDEESHTTC</sequence>
<organism evidence="2">
    <name type="scientific">viral metagenome</name>
    <dbReference type="NCBI Taxonomy" id="1070528"/>
    <lineage>
        <taxon>unclassified sequences</taxon>
        <taxon>metagenomes</taxon>
        <taxon>organismal metagenomes</taxon>
    </lineage>
</organism>
<feature type="region of interest" description="Disordered" evidence="1">
    <location>
        <begin position="1"/>
        <end position="22"/>
    </location>
</feature>
<dbReference type="AlphaFoldDB" id="A0A6C0DZ11"/>
<evidence type="ECO:0000313" key="2">
    <source>
        <dbReference type="EMBL" id="QHT21543.1"/>
    </source>
</evidence>
<accession>A0A6C0DZ11</accession>
<dbReference type="EMBL" id="MN739695">
    <property type="protein sequence ID" value="QHT21543.1"/>
    <property type="molecule type" value="Genomic_DNA"/>
</dbReference>
<evidence type="ECO:0000256" key="1">
    <source>
        <dbReference type="SAM" id="MobiDB-lite"/>
    </source>
</evidence>
<protein>
    <submittedName>
        <fullName evidence="2">Uncharacterized protein</fullName>
    </submittedName>
</protein>
<name>A0A6C0DZ11_9ZZZZ</name>
<reference evidence="2" key="1">
    <citation type="journal article" date="2020" name="Nature">
        <title>Giant virus diversity and host interactions through global metagenomics.</title>
        <authorList>
            <person name="Schulz F."/>
            <person name="Roux S."/>
            <person name="Paez-Espino D."/>
            <person name="Jungbluth S."/>
            <person name="Walsh D.A."/>
            <person name="Denef V.J."/>
            <person name="McMahon K.D."/>
            <person name="Konstantinidis K.T."/>
            <person name="Eloe-Fadrosh E.A."/>
            <person name="Kyrpides N.C."/>
            <person name="Woyke T."/>
        </authorList>
    </citation>
    <scope>NUCLEOTIDE SEQUENCE</scope>
    <source>
        <strain evidence="2">GVMAG-M-3300023179-103</strain>
    </source>
</reference>
<proteinExistence type="predicted"/>